<dbReference type="PROSITE" id="PS50089">
    <property type="entry name" value="ZF_RING_2"/>
    <property type="match status" value="1"/>
</dbReference>
<keyword evidence="16" id="KW-0833">Ubl conjugation pathway</keyword>
<keyword evidence="26" id="KW-0131">Cell cycle</keyword>
<evidence type="ECO:0000256" key="25">
    <source>
        <dbReference type="ARBA" id="ARBA00023254"/>
    </source>
</evidence>
<evidence type="ECO:0000256" key="9">
    <source>
        <dbReference type="ARBA" id="ARBA00022679"/>
    </source>
</evidence>
<name>A0A835UTL0_VANPL</name>
<evidence type="ECO:0000256" key="24">
    <source>
        <dbReference type="ARBA" id="ARBA00023242"/>
    </source>
</evidence>
<comment type="subunit">
    <text evidence="28">Forms a heterodimer with MUS81.</text>
</comment>
<keyword evidence="25" id="KW-0469">Meiosis</keyword>
<dbReference type="InterPro" id="IPR033310">
    <property type="entry name" value="Mms4/EME1/EME2"/>
</dbReference>
<keyword evidence="22" id="KW-0233">DNA recombination</keyword>
<evidence type="ECO:0000256" key="29">
    <source>
        <dbReference type="PROSITE-ProRule" id="PRU00175"/>
    </source>
</evidence>
<keyword evidence="24" id="KW-0539">Nucleus</keyword>
<dbReference type="Pfam" id="PF13639">
    <property type="entry name" value="zf-RING_2"/>
    <property type="match status" value="1"/>
</dbReference>
<gene>
    <name evidence="32" type="ORF">HPP92_016681</name>
</gene>
<keyword evidence="15" id="KW-0498">Mitosis</keyword>
<evidence type="ECO:0000256" key="14">
    <source>
        <dbReference type="ARBA" id="ARBA00022771"/>
    </source>
</evidence>
<comment type="similarity">
    <text evidence="6">Belongs to the EME1/MMS4 family.</text>
</comment>
<keyword evidence="20" id="KW-0460">Magnesium</keyword>
<keyword evidence="21" id="KW-0175">Coiled coil</keyword>
<comment type="pathway">
    <text evidence="5">Protein modification; protein ubiquitination.</text>
</comment>
<feature type="compositionally biased region" description="Low complexity" evidence="30">
    <location>
        <begin position="874"/>
        <end position="887"/>
    </location>
</feature>
<dbReference type="CDD" id="cd20083">
    <property type="entry name" value="XPF_nuclease_EME"/>
    <property type="match status" value="1"/>
</dbReference>
<dbReference type="GO" id="GO:0043161">
    <property type="term" value="P:proteasome-mediated ubiquitin-dependent protein catabolic process"/>
    <property type="evidence" value="ECO:0007669"/>
    <property type="project" value="UniProtKB-ARBA"/>
</dbReference>
<dbReference type="GO" id="GO:0008270">
    <property type="term" value="F:zinc ion binding"/>
    <property type="evidence" value="ECO:0007669"/>
    <property type="project" value="UniProtKB-KW"/>
</dbReference>
<evidence type="ECO:0000256" key="5">
    <source>
        <dbReference type="ARBA" id="ARBA00004906"/>
    </source>
</evidence>
<evidence type="ECO:0000256" key="3">
    <source>
        <dbReference type="ARBA" id="ARBA00001946"/>
    </source>
</evidence>
<keyword evidence="23" id="KW-0234">DNA repair</keyword>
<comment type="catalytic activity">
    <reaction evidence="1">
        <text>S-ubiquitinyl-[E2 ubiquitin-conjugating enzyme]-L-cysteine + [acceptor protein]-L-lysine = [E2 ubiquitin-conjugating enzyme]-L-cysteine + N(6)-ubiquitinyl-[acceptor protein]-L-lysine.</text>
        <dbReference type="EC" id="2.3.2.27"/>
    </reaction>
</comment>
<dbReference type="InterPro" id="IPR047524">
    <property type="entry name" value="XPF_nuclease_EME1_plant/arthr"/>
</dbReference>
<keyword evidence="11" id="KW-0479">Metal-binding</keyword>
<keyword evidence="8" id="KW-0132">Cell division</keyword>
<dbReference type="EMBL" id="JADCNM010000008">
    <property type="protein sequence ID" value="KAG0472135.1"/>
    <property type="molecule type" value="Genomic_DNA"/>
</dbReference>
<dbReference type="GO" id="GO:0016787">
    <property type="term" value="F:hydrolase activity"/>
    <property type="evidence" value="ECO:0007669"/>
    <property type="project" value="UniProtKB-KW"/>
</dbReference>
<evidence type="ECO:0000256" key="17">
    <source>
        <dbReference type="ARBA" id="ARBA00022801"/>
    </source>
</evidence>
<dbReference type="GO" id="GO:0048476">
    <property type="term" value="C:Holliday junction resolvase complex"/>
    <property type="evidence" value="ECO:0007669"/>
    <property type="project" value="InterPro"/>
</dbReference>
<dbReference type="SUPFAM" id="SSF57850">
    <property type="entry name" value="RING/U-box"/>
    <property type="match status" value="1"/>
</dbReference>
<dbReference type="SMART" id="SM00184">
    <property type="entry name" value="RING"/>
    <property type="match status" value="1"/>
</dbReference>
<evidence type="ECO:0000256" key="8">
    <source>
        <dbReference type="ARBA" id="ARBA00022618"/>
    </source>
</evidence>
<dbReference type="PANTHER" id="PTHR21077:SF5">
    <property type="entry name" value="CROSSOVER JUNCTION ENDONUCLEASE MMS4"/>
    <property type="match status" value="1"/>
</dbReference>
<evidence type="ECO:0000256" key="21">
    <source>
        <dbReference type="ARBA" id="ARBA00023054"/>
    </source>
</evidence>
<dbReference type="InterPro" id="IPR013083">
    <property type="entry name" value="Znf_RING/FYVE/PHD"/>
</dbReference>
<comment type="cofactor">
    <cofactor evidence="3">
        <name>Mg(2+)</name>
        <dbReference type="ChEBI" id="CHEBI:18420"/>
    </cofactor>
</comment>
<evidence type="ECO:0000313" key="32">
    <source>
        <dbReference type="EMBL" id="KAG0472135.1"/>
    </source>
</evidence>
<keyword evidence="17" id="KW-0378">Hydrolase</keyword>
<feature type="region of interest" description="Disordered" evidence="30">
    <location>
        <begin position="168"/>
        <end position="202"/>
    </location>
</feature>
<keyword evidence="19" id="KW-0106">Calcium</keyword>
<evidence type="ECO:0000256" key="30">
    <source>
        <dbReference type="SAM" id="MobiDB-lite"/>
    </source>
</evidence>
<evidence type="ECO:0000259" key="31">
    <source>
        <dbReference type="PROSITE" id="PS50089"/>
    </source>
</evidence>
<dbReference type="PANTHER" id="PTHR21077">
    <property type="entry name" value="EME1 PROTEIN"/>
    <property type="match status" value="1"/>
</dbReference>
<evidence type="ECO:0000256" key="22">
    <source>
        <dbReference type="ARBA" id="ARBA00023172"/>
    </source>
</evidence>
<feature type="region of interest" description="Disordered" evidence="30">
    <location>
        <begin position="870"/>
        <end position="946"/>
    </location>
</feature>
<dbReference type="Proteomes" id="UP000639772">
    <property type="component" value="Unassembled WGS sequence"/>
</dbReference>
<dbReference type="Gene3D" id="1.10.150.670">
    <property type="entry name" value="Crossover junction endonuclease EME1, DNA-binding domain"/>
    <property type="match status" value="1"/>
</dbReference>
<keyword evidence="12" id="KW-0255">Endonuclease</keyword>
<evidence type="ECO:0000256" key="4">
    <source>
        <dbReference type="ARBA" id="ARBA00004123"/>
    </source>
</evidence>
<comment type="subcellular location">
    <subcellularLocation>
        <location evidence="4">Nucleus</location>
    </subcellularLocation>
</comment>
<dbReference type="Pfam" id="PF21292">
    <property type="entry name" value="EME1-MUS81_C"/>
    <property type="match status" value="1"/>
</dbReference>
<dbReference type="GO" id="GO:0005634">
    <property type="term" value="C:nucleus"/>
    <property type="evidence" value="ECO:0007669"/>
    <property type="project" value="UniProtKB-SubCell"/>
</dbReference>
<keyword evidence="18" id="KW-0862">Zinc</keyword>
<evidence type="ECO:0000256" key="23">
    <source>
        <dbReference type="ARBA" id="ARBA00023204"/>
    </source>
</evidence>
<dbReference type="GO" id="GO:0061630">
    <property type="term" value="F:ubiquitin protein ligase activity"/>
    <property type="evidence" value="ECO:0007669"/>
    <property type="project" value="UniProtKB-EC"/>
</dbReference>
<evidence type="ECO:0000256" key="28">
    <source>
        <dbReference type="ARBA" id="ARBA00066032"/>
    </source>
</evidence>
<dbReference type="OrthoDB" id="343092at2759"/>
<evidence type="ECO:0000256" key="1">
    <source>
        <dbReference type="ARBA" id="ARBA00000900"/>
    </source>
</evidence>
<evidence type="ECO:0000256" key="18">
    <source>
        <dbReference type="ARBA" id="ARBA00022833"/>
    </source>
</evidence>
<dbReference type="EC" id="2.3.2.27" evidence="7"/>
<comment type="cofactor">
    <cofactor evidence="2">
        <name>Ca(2+)</name>
        <dbReference type="ChEBI" id="CHEBI:29108"/>
    </cofactor>
</comment>
<protein>
    <recommendedName>
        <fullName evidence="7">RING-type E3 ubiquitin transferase</fullName>
        <ecNumber evidence="7">2.3.2.27</ecNumber>
    </recommendedName>
</protein>
<evidence type="ECO:0000256" key="11">
    <source>
        <dbReference type="ARBA" id="ARBA00022723"/>
    </source>
</evidence>
<dbReference type="GO" id="GO:0010228">
    <property type="term" value="P:vegetative to reproductive phase transition of meristem"/>
    <property type="evidence" value="ECO:0007669"/>
    <property type="project" value="UniProtKB-ARBA"/>
</dbReference>
<evidence type="ECO:0000256" key="7">
    <source>
        <dbReference type="ARBA" id="ARBA00012483"/>
    </source>
</evidence>
<proteinExistence type="inferred from homology"/>
<comment type="caution">
    <text evidence="32">The sequence shown here is derived from an EMBL/GenBank/DDBJ whole genome shotgun (WGS) entry which is preliminary data.</text>
</comment>
<feature type="compositionally biased region" description="Low complexity" evidence="30">
    <location>
        <begin position="930"/>
        <end position="943"/>
    </location>
</feature>
<accession>A0A835UTL0</accession>
<keyword evidence="13" id="KW-0227">DNA damage</keyword>
<dbReference type="InterPro" id="IPR042530">
    <property type="entry name" value="EME1/EME2_C"/>
</dbReference>
<evidence type="ECO:0000256" key="2">
    <source>
        <dbReference type="ARBA" id="ARBA00001913"/>
    </source>
</evidence>
<reference evidence="32 33" key="1">
    <citation type="journal article" date="2020" name="Nat. Food">
        <title>A phased Vanilla planifolia genome enables genetic improvement of flavour and production.</title>
        <authorList>
            <person name="Hasing T."/>
            <person name="Tang H."/>
            <person name="Brym M."/>
            <person name="Khazi F."/>
            <person name="Huang T."/>
            <person name="Chambers A.H."/>
        </authorList>
    </citation>
    <scope>NUCLEOTIDE SEQUENCE [LARGE SCALE GENOMIC DNA]</scope>
    <source>
        <tissue evidence="32">Leaf</tissue>
    </source>
</reference>
<evidence type="ECO:0000256" key="6">
    <source>
        <dbReference type="ARBA" id="ARBA00005313"/>
    </source>
</evidence>
<comment type="function">
    <text evidence="27">Interacts with MUS81 to form a DNA structure-specific endonuclease with substrate preference for branched DNA structures with a 5'-end at the branch nick. Typical substrates include 3'-flap structures, D-loops, replication forks, nicked Holliday junctions and also intact Holliday junctions with a reduced efficiency. May be required in mitosis for the processing of stalled or collapsed replication fork intermediates. Plays a role in DNA repair and in genotoxic stress-induced homologous recombination (HR) in somatic cells. Mediates a subset of meiotic recombination events that are insensitive to crossover interference.</text>
</comment>
<feature type="domain" description="RING-type" evidence="31">
    <location>
        <begin position="1209"/>
        <end position="1250"/>
    </location>
</feature>
<organism evidence="32 33">
    <name type="scientific">Vanilla planifolia</name>
    <name type="common">Vanilla</name>
    <dbReference type="NCBI Taxonomy" id="51239"/>
    <lineage>
        <taxon>Eukaryota</taxon>
        <taxon>Viridiplantae</taxon>
        <taxon>Streptophyta</taxon>
        <taxon>Embryophyta</taxon>
        <taxon>Tracheophyta</taxon>
        <taxon>Spermatophyta</taxon>
        <taxon>Magnoliopsida</taxon>
        <taxon>Liliopsida</taxon>
        <taxon>Asparagales</taxon>
        <taxon>Orchidaceae</taxon>
        <taxon>Vanilloideae</taxon>
        <taxon>Vanilleae</taxon>
        <taxon>Vanilla</taxon>
    </lineage>
</organism>
<keyword evidence="10" id="KW-0540">Nuclease</keyword>
<evidence type="ECO:0000313" key="33">
    <source>
        <dbReference type="Proteomes" id="UP000639772"/>
    </source>
</evidence>
<sequence length="1264" mass="140894">MNRSHQRFTVDILSDDDVLSSRSPPPIRAKSKSPEKYSCRDKDGGGLALPFWSSMMTQPLKNLVRVNERNIREVAITDKKEKKQVLFPKLDYPYLASSSVGLSPQTNGATSENIANECSSETSKFECSEGSTGDILPYCGSFPKDLCYKERRDNAYGDIVGNISSQSCSPIKQKGKHKTAAASNNVSKTEAAAKKKQLKDEKERLMEERKRKREEAKLQKEALKAETAEMKKLEKEKQKWEKGKLALKSIVAEIDAKFLENGSIGGHLLTRFAEKGLSYQITSNLIERSILWKMTVPEQIAKFSNSTNEVPYIVLLFQAEEFCDLVMGELMDHVRRIRSQYPAFTICYLTNRLMSFINKCEQSHYRNSSKFDGWKGPPVEEALSRLVTHFDNVHSRQCIDEAEVADHIVGLTSSLASCQFRKKSTWLSVNANGSFIPKGFIDRKLIKKNVWLKALAAIPKVQPRHVVAIWKAYPTMRSLLNVYMDPNKTVHEKEFLLKDLMVEGSLGREDRRLGEICSKRIFRILMAKSGSMTTDDIEDAGFIVADLKREKDESFFTSLLSQLPFRVRSMDRSCWDNTLDPTDRETLSTCLYSPIDKNMEDSIIAPQDSEGYEGCICWTSLDRIADGFHTNYSNLDDSRTENGLNMALANDSSCDPGIESWRFERASILSLENMDSNTINNHSDELQSLLPAFNSSPLNQHCADTNDKNADTHGKIAEVPIDHYIQGLFELERVCSSRSDQSSSSGYGLELGSGDGGIGTPVFGRCVASKRKSIDGTIGEHSAGENSLVSQENQSGYMYCSSVNHSISKSLIASSSSRYLHDASSLKEQLNPKPSIIGFSSCGNTSSIAGNLETFQRNCRLRLNPESHNFIPHANSSTTASKIASSAVRSQSEPSSLLRPLKNIPEESQLLIPPTHNSSSANLTTVNGPSSQRSASSSNSMNSKQRVINSCDVTNTMSMPRSDIVNHHVFIGNNANNLIHGPSNQNPLNSTMTMTESVPTTSASCSIGVNAFPGSTRPCHEVTSTQHQISLSEITFKSSPLVGSSYDCQSSTSYMQHSVQSTSREQGQSGGAIPPIRPLHTRHAYSLQRQLQGMPGIPLSIGSREGRQRMMSEMWNALGLMRRGVNRRFEDAIINDHAAFSVRMDLHDRHRDMRLDVDNMSYEELLALEDRIGYVSTGLAEDTIQKNLRQHKHSLFNMDKVASAENEPCCICREEYCEGEDVGTLVCNHDFHTACIKKWLMIKNLCPICKITALETSMQQQNCL</sequence>
<evidence type="ECO:0000256" key="26">
    <source>
        <dbReference type="ARBA" id="ARBA00023306"/>
    </source>
</evidence>
<dbReference type="GO" id="GO:0051301">
    <property type="term" value="P:cell division"/>
    <property type="evidence" value="ECO:0007669"/>
    <property type="project" value="UniProtKB-KW"/>
</dbReference>
<feature type="compositionally biased region" description="Polar residues" evidence="30">
    <location>
        <begin position="915"/>
        <end position="929"/>
    </location>
</feature>
<feature type="region of interest" description="Disordered" evidence="30">
    <location>
        <begin position="14"/>
        <end position="41"/>
    </location>
</feature>
<dbReference type="Gene3D" id="3.30.40.10">
    <property type="entry name" value="Zinc/RING finger domain, C3HC4 (zinc finger)"/>
    <property type="match status" value="1"/>
</dbReference>
<dbReference type="GO" id="GO:0004519">
    <property type="term" value="F:endonuclease activity"/>
    <property type="evidence" value="ECO:0007669"/>
    <property type="project" value="UniProtKB-KW"/>
</dbReference>
<evidence type="ECO:0000256" key="10">
    <source>
        <dbReference type="ARBA" id="ARBA00022722"/>
    </source>
</evidence>
<dbReference type="FunFam" id="1.10.150.670:FF:000007">
    <property type="entry name" value="Crossover junction endonuclease EME1B"/>
    <property type="match status" value="1"/>
</dbReference>
<dbReference type="GO" id="GO:0006281">
    <property type="term" value="P:DNA repair"/>
    <property type="evidence" value="ECO:0007669"/>
    <property type="project" value="UniProtKB-KW"/>
</dbReference>
<dbReference type="GO" id="GO:0051321">
    <property type="term" value="P:meiotic cell cycle"/>
    <property type="evidence" value="ECO:0007669"/>
    <property type="project" value="UniProtKB-KW"/>
</dbReference>
<dbReference type="Gene3D" id="3.40.50.10130">
    <property type="match status" value="1"/>
</dbReference>
<keyword evidence="9" id="KW-0808">Transferase</keyword>
<evidence type="ECO:0000256" key="12">
    <source>
        <dbReference type="ARBA" id="ARBA00022759"/>
    </source>
</evidence>
<evidence type="ECO:0000256" key="15">
    <source>
        <dbReference type="ARBA" id="ARBA00022776"/>
    </source>
</evidence>
<dbReference type="GO" id="GO:0006310">
    <property type="term" value="P:DNA recombination"/>
    <property type="evidence" value="ECO:0007669"/>
    <property type="project" value="UniProtKB-KW"/>
</dbReference>
<evidence type="ECO:0000256" key="20">
    <source>
        <dbReference type="ARBA" id="ARBA00022842"/>
    </source>
</evidence>
<evidence type="ECO:0000256" key="16">
    <source>
        <dbReference type="ARBA" id="ARBA00022786"/>
    </source>
</evidence>
<feature type="compositionally biased region" description="Basic and acidic residues" evidence="30">
    <location>
        <begin position="32"/>
        <end position="41"/>
    </location>
</feature>
<evidence type="ECO:0000256" key="19">
    <source>
        <dbReference type="ARBA" id="ARBA00022837"/>
    </source>
</evidence>
<dbReference type="InterPro" id="IPR001841">
    <property type="entry name" value="Znf_RING"/>
</dbReference>
<evidence type="ECO:0000256" key="13">
    <source>
        <dbReference type="ARBA" id="ARBA00022763"/>
    </source>
</evidence>
<dbReference type="FunFam" id="3.30.40.10:FF:000309">
    <property type="entry name" value="E3 ubiquitin-protein ligase MBR2"/>
    <property type="match status" value="1"/>
</dbReference>
<dbReference type="AlphaFoldDB" id="A0A835UTL0"/>
<keyword evidence="14 29" id="KW-0863">Zinc-finger</keyword>
<evidence type="ECO:0000256" key="27">
    <source>
        <dbReference type="ARBA" id="ARBA00059712"/>
    </source>
</evidence>